<dbReference type="CDD" id="cd06261">
    <property type="entry name" value="TM_PBP2"/>
    <property type="match status" value="1"/>
</dbReference>
<feature type="transmembrane region" description="Helical" evidence="5">
    <location>
        <begin position="252"/>
        <end position="276"/>
    </location>
</feature>
<feature type="transmembrane region" description="Helical" evidence="5">
    <location>
        <begin position="82"/>
        <end position="107"/>
    </location>
</feature>
<sequence>MNILKYVKLIWGNNKSRIGLVIVLLYIFMGFIGPYFIPNPIVVNVNPLNAFKPPDLTNFYYILGTGPIGESILGNIVWGAKYILIVTFLAGLFATLIGILVGITAGYMGGIIDTVLMSVNDIVMTMPSLVLLIILADMFRTTNPFVIAGILSVTGWTGLARAIRSQVLLLKSMPYIEMSKVLGLSSFHTIFKEIIPNLGSYIAIHFIFNVEGAVYAAVGLYFLGVLPVNPNNWGYLIDQALAMGAIYQANDIWFLLFPSLAVILYMLGLILFSYGIDEITNPRLRVRT</sequence>
<evidence type="ECO:0000256" key="1">
    <source>
        <dbReference type="ARBA" id="ARBA00004141"/>
    </source>
</evidence>
<dbReference type="PANTHER" id="PTHR42729:SF1">
    <property type="entry name" value="OLIGO_DIPEPTIDE TRANSPORT, PERMEASE PROTEIN (DPPC-2)"/>
    <property type="match status" value="1"/>
</dbReference>
<dbReference type="EMBL" id="CP020477">
    <property type="protein sequence ID" value="ARM75457.1"/>
    <property type="molecule type" value="Genomic_DNA"/>
</dbReference>
<dbReference type="GO" id="GO:0005886">
    <property type="term" value="C:plasma membrane"/>
    <property type="evidence" value="ECO:0007669"/>
    <property type="project" value="UniProtKB-SubCell"/>
</dbReference>
<reference evidence="7 8" key="1">
    <citation type="submission" date="2017-03" db="EMBL/GenBank/DDBJ databases">
        <title>Sulfur activation and transportation mechanism of thermophilic Archaea Acidianus manzaensis YN-25.</title>
        <authorList>
            <person name="Ma Y."/>
            <person name="Yang Y."/>
            <person name="Xia J."/>
        </authorList>
    </citation>
    <scope>NUCLEOTIDE SEQUENCE [LARGE SCALE GENOMIC DNA]</scope>
    <source>
        <strain evidence="7 8">YN-25</strain>
    </source>
</reference>
<gene>
    <name evidence="7" type="ORF">B6F84_05050</name>
</gene>
<dbReference type="KEGG" id="aman:B6F84_05050"/>
<dbReference type="STRING" id="282676.B6F84_05050"/>
<evidence type="ECO:0000256" key="4">
    <source>
        <dbReference type="ARBA" id="ARBA00023136"/>
    </source>
</evidence>
<keyword evidence="4 5" id="KW-0472">Membrane</keyword>
<proteinExistence type="inferred from homology"/>
<dbReference type="InterPro" id="IPR035906">
    <property type="entry name" value="MetI-like_sf"/>
</dbReference>
<dbReference type="GeneID" id="41590263"/>
<evidence type="ECO:0000313" key="8">
    <source>
        <dbReference type="Proteomes" id="UP000193404"/>
    </source>
</evidence>
<dbReference type="RefSeq" id="WP_148691227.1">
    <property type="nucleotide sequence ID" value="NZ_CP020477.1"/>
</dbReference>
<comment type="subcellular location">
    <subcellularLocation>
        <location evidence="5">Cell membrane</location>
        <topology evidence="5">Multi-pass membrane protein</topology>
    </subcellularLocation>
    <subcellularLocation>
        <location evidence="1">Membrane</location>
        <topology evidence="1">Multi-pass membrane protein</topology>
    </subcellularLocation>
</comment>
<keyword evidence="2 5" id="KW-0812">Transmembrane</keyword>
<dbReference type="PROSITE" id="PS50928">
    <property type="entry name" value="ABC_TM1"/>
    <property type="match status" value="1"/>
</dbReference>
<dbReference type="Proteomes" id="UP000193404">
    <property type="component" value="Chromosome"/>
</dbReference>
<evidence type="ECO:0000256" key="3">
    <source>
        <dbReference type="ARBA" id="ARBA00022989"/>
    </source>
</evidence>
<dbReference type="AlphaFoldDB" id="A0A1W6JYX9"/>
<feature type="transmembrane region" description="Helical" evidence="5">
    <location>
        <begin position="18"/>
        <end position="37"/>
    </location>
</feature>
<keyword evidence="3 5" id="KW-1133">Transmembrane helix</keyword>
<feature type="transmembrane region" description="Helical" evidence="5">
    <location>
        <begin position="119"/>
        <end position="139"/>
    </location>
</feature>
<feature type="transmembrane region" description="Helical" evidence="5">
    <location>
        <begin position="201"/>
        <end position="223"/>
    </location>
</feature>
<evidence type="ECO:0000256" key="5">
    <source>
        <dbReference type="RuleBase" id="RU363032"/>
    </source>
</evidence>
<dbReference type="InterPro" id="IPR000515">
    <property type="entry name" value="MetI-like"/>
</dbReference>
<dbReference type="Gene3D" id="1.10.3720.10">
    <property type="entry name" value="MetI-like"/>
    <property type="match status" value="1"/>
</dbReference>
<comment type="similarity">
    <text evidence="5">Belongs to the binding-protein-dependent transport system permease family.</text>
</comment>
<evidence type="ECO:0000313" key="7">
    <source>
        <dbReference type="EMBL" id="ARM75457.1"/>
    </source>
</evidence>
<dbReference type="SUPFAM" id="SSF161098">
    <property type="entry name" value="MetI-like"/>
    <property type="match status" value="1"/>
</dbReference>
<name>A0A1W6JYX9_9CREN</name>
<dbReference type="Pfam" id="PF00528">
    <property type="entry name" value="BPD_transp_1"/>
    <property type="match status" value="1"/>
</dbReference>
<dbReference type="PANTHER" id="PTHR42729">
    <property type="entry name" value="OLIGO/DIPEPTIDE TRANSPORT, PERMEASE PROTEIN (DPPC-2)"/>
    <property type="match status" value="1"/>
</dbReference>
<accession>A0A1W6JYX9</accession>
<keyword evidence="5" id="KW-0813">Transport</keyword>
<protein>
    <submittedName>
        <fullName evidence="7">Peptide ABC transporter permease</fullName>
    </submittedName>
</protein>
<dbReference type="OrthoDB" id="312811at2157"/>
<keyword evidence="8" id="KW-1185">Reference proteome</keyword>
<dbReference type="GO" id="GO:0055085">
    <property type="term" value="P:transmembrane transport"/>
    <property type="evidence" value="ECO:0007669"/>
    <property type="project" value="InterPro"/>
</dbReference>
<feature type="domain" description="ABC transmembrane type-1" evidence="6">
    <location>
        <begin position="84"/>
        <end position="273"/>
    </location>
</feature>
<evidence type="ECO:0000256" key="2">
    <source>
        <dbReference type="ARBA" id="ARBA00022692"/>
    </source>
</evidence>
<organism evidence="7 8">
    <name type="scientific">Acidianus manzaensis</name>
    <dbReference type="NCBI Taxonomy" id="282676"/>
    <lineage>
        <taxon>Archaea</taxon>
        <taxon>Thermoproteota</taxon>
        <taxon>Thermoprotei</taxon>
        <taxon>Sulfolobales</taxon>
        <taxon>Sulfolobaceae</taxon>
        <taxon>Acidianus</taxon>
    </lineage>
</organism>
<evidence type="ECO:0000259" key="6">
    <source>
        <dbReference type="PROSITE" id="PS50928"/>
    </source>
</evidence>